<evidence type="ECO:0000256" key="14">
    <source>
        <dbReference type="ARBA" id="ARBA00023124"/>
    </source>
</evidence>
<comment type="subcellular location">
    <subcellularLocation>
        <location evidence="2">Host nucleus</location>
    </subcellularLocation>
</comment>
<name>A0A7G8LJ19_9VIRU</name>
<dbReference type="GO" id="GO:0003677">
    <property type="term" value="F:DNA binding"/>
    <property type="evidence" value="ECO:0007669"/>
    <property type="project" value="UniProtKB-KW"/>
</dbReference>
<dbReference type="GO" id="GO:0004519">
    <property type="term" value="F:endonuclease activity"/>
    <property type="evidence" value="ECO:0007669"/>
    <property type="project" value="UniProtKB-KW"/>
</dbReference>
<sequence>MSSRNRNYCFTVNNYSETCINRLNAELDLNSRVDYMLFATEVGESGTRHLQGYIELNCAMSLTALKTFLCLPKSIHLEPRRGTQEQAVQYCLKEEVDKVVYQWGTPKASRSRAAAAGKNKLLPFKEQLLEEGLASVSNDPDCTFHLLKHAQAFLSINETPRDRTVPLTVYWLWGPTGTGKTHRAYTECEEANVVPYIKSSGTKWFDGYDGESHVIFDDLRDSWFEFSFLLKLLDVYPHRVECKGGSRQWKPEVIFITAPKPPSEMYLTMQLSDKYDSIQQLLRRVSSVIHMNDTYVAPKEESLASSVREAFPMPSPYHSNHVEFIRRCFATNLLPSQTQLFDCPSPLPTQQLPLGQLVSSDEESQD</sequence>
<dbReference type="GO" id="GO:0016779">
    <property type="term" value="F:nucleotidyltransferase activity"/>
    <property type="evidence" value="ECO:0007669"/>
    <property type="project" value="UniProtKB-KW"/>
</dbReference>
<evidence type="ECO:0000256" key="18">
    <source>
        <dbReference type="ARBA" id="ARBA00032243"/>
    </source>
</evidence>
<evidence type="ECO:0000256" key="17">
    <source>
        <dbReference type="ARBA" id="ARBA00030754"/>
    </source>
</evidence>
<dbReference type="GO" id="GO:0003723">
    <property type="term" value="F:RNA binding"/>
    <property type="evidence" value="ECO:0007669"/>
    <property type="project" value="InterPro"/>
</dbReference>
<dbReference type="InterPro" id="IPR049912">
    <property type="entry name" value="CRESS_DNA_REP"/>
</dbReference>
<dbReference type="GO" id="GO:0006260">
    <property type="term" value="P:DNA replication"/>
    <property type="evidence" value="ECO:0007669"/>
    <property type="project" value="UniProtKB-KW"/>
</dbReference>
<keyword evidence="11" id="KW-0547">Nucleotide-binding</keyword>
<evidence type="ECO:0000256" key="11">
    <source>
        <dbReference type="ARBA" id="ARBA00022741"/>
    </source>
</evidence>
<keyword evidence="12" id="KW-0255">Endonuclease</keyword>
<evidence type="ECO:0000256" key="9">
    <source>
        <dbReference type="ARBA" id="ARBA00022722"/>
    </source>
</evidence>
<comment type="catalytic activity">
    <reaction evidence="19">
        <text>ATP + H2O = ADP + phosphate + H(+)</text>
        <dbReference type="Rhea" id="RHEA:13065"/>
        <dbReference type="ChEBI" id="CHEBI:15377"/>
        <dbReference type="ChEBI" id="CHEBI:15378"/>
        <dbReference type="ChEBI" id="CHEBI:30616"/>
        <dbReference type="ChEBI" id="CHEBI:43474"/>
        <dbReference type="ChEBI" id="CHEBI:456216"/>
    </reaction>
</comment>
<keyword evidence="13" id="KW-0378">Hydrolase</keyword>
<dbReference type="GO" id="GO:0042025">
    <property type="term" value="C:host cell nucleus"/>
    <property type="evidence" value="ECO:0007669"/>
    <property type="project" value="UniProtKB-SubCell"/>
</dbReference>
<dbReference type="InterPro" id="IPR000605">
    <property type="entry name" value="Helicase_SF3_ssDNA/RNA_vir"/>
</dbReference>
<dbReference type="SUPFAM" id="SSF52540">
    <property type="entry name" value="P-loop containing nucleoside triphosphate hydrolases"/>
    <property type="match status" value="1"/>
</dbReference>
<dbReference type="Pfam" id="PF02407">
    <property type="entry name" value="Viral_Rep"/>
    <property type="match status" value="1"/>
</dbReference>
<keyword evidence="7" id="KW-0548">Nucleotidyltransferase</keyword>
<evidence type="ECO:0000313" key="21">
    <source>
        <dbReference type="EMBL" id="QNJ57241.1"/>
    </source>
</evidence>
<dbReference type="Gene3D" id="3.40.1310.20">
    <property type="match status" value="1"/>
</dbReference>
<evidence type="ECO:0000256" key="15">
    <source>
        <dbReference type="ARBA" id="ARBA00023125"/>
    </source>
</evidence>
<evidence type="ECO:0000256" key="16">
    <source>
        <dbReference type="ARBA" id="ARBA00023268"/>
    </source>
</evidence>
<gene>
    <name evidence="21" type="primary">Rep</name>
</gene>
<dbReference type="GO" id="GO:0046872">
    <property type="term" value="F:metal ion binding"/>
    <property type="evidence" value="ECO:0007669"/>
    <property type="project" value="UniProtKB-KW"/>
</dbReference>
<dbReference type="Pfam" id="PF00910">
    <property type="entry name" value="RNA_helicase"/>
    <property type="match status" value="1"/>
</dbReference>
<evidence type="ECO:0000256" key="6">
    <source>
        <dbReference type="ARBA" id="ARBA00022679"/>
    </source>
</evidence>
<dbReference type="GO" id="GO:0000166">
    <property type="term" value="F:nucleotide binding"/>
    <property type="evidence" value="ECO:0007669"/>
    <property type="project" value="UniProtKB-KW"/>
</dbReference>
<keyword evidence="5" id="KW-1048">Host nucleus</keyword>
<dbReference type="GO" id="GO:0003724">
    <property type="term" value="F:RNA helicase activity"/>
    <property type="evidence" value="ECO:0007669"/>
    <property type="project" value="InterPro"/>
</dbReference>
<dbReference type="InterPro" id="IPR027417">
    <property type="entry name" value="P-loop_NTPase"/>
</dbReference>
<dbReference type="GO" id="GO:0016787">
    <property type="term" value="F:hydrolase activity"/>
    <property type="evidence" value="ECO:0007669"/>
    <property type="project" value="UniProtKB-KW"/>
</dbReference>
<keyword evidence="16" id="KW-0511">Multifunctional enzyme</keyword>
<keyword evidence="10" id="KW-0479">Metal-binding</keyword>
<evidence type="ECO:0000256" key="8">
    <source>
        <dbReference type="ARBA" id="ARBA00022705"/>
    </source>
</evidence>
<evidence type="ECO:0000256" key="5">
    <source>
        <dbReference type="ARBA" id="ARBA00022562"/>
    </source>
</evidence>
<reference evidence="21" key="1">
    <citation type="submission" date="2020-06" db="EMBL/GenBank/DDBJ databases">
        <title>A dish full of viruses: viral metagenomics in chicken, pork and beef from Brazil.</title>
        <authorList>
            <person name="Cibulski S.P."/>
            <person name="Mayer F.Q."/>
            <person name="Roehe P.M."/>
        </authorList>
    </citation>
    <scope>NUCLEOTIDE SEQUENCE</scope>
    <source>
        <strain evidence="21">75B</strain>
    </source>
</reference>
<comment type="cofactor">
    <cofactor evidence="1">
        <name>Mn(2+)</name>
        <dbReference type="ChEBI" id="CHEBI:29035"/>
    </cofactor>
</comment>
<feature type="domain" description="CRESS-DNA virus Rep endonuclease" evidence="20">
    <location>
        <begin position="2"/>
        <end position="106"/>
    </location>
</feature>
<proteinExistence type="inferred from homology"/>
<evidence type="ECO:0000256" key="19">
    <source>
        <dbReference type="ARBA" id="ARBA00049360"/>
    </source>
</evidence>
<dbReference type="PROSITE" id="PS52020">
    <property type="entry name" value="CRESS_DNA_REP"/>
    <property type="match status" value="1"/>
</dbReference>
<comment type="similarity">
    <text evidence="3">Belongs to the nanoviruses/circoviruses replication-associated protein family.</text>
</comment>
<evidence type="ECO:0000259" key="20">
    <source>
        <dbReference type="PROSITE" id="PS52020"/>
    </source>
</evidence>
<evidence type="ECO:0000256" key="13">
    <source>
        <dbReference type="ARBA" id="ARBA00022801"/>
    </source>
</evidence>
<keyword evidence="14" id="KW-0190">Covalent protein-DNA linkage</keyword>
<evidence type="ECO:0000256" key="1">
    <source>
        <dbReference type="ARBA" id="ARBA00001936"/>
    </source>
</evidence>
<evidence type="ECO:0000256" key="7">
    <source>
        <dbReference type="ARBA" id="ARBA00022695"/>
    </source>
</evidence>
<dbReference type="EMBL" id="MT671990">
    <property type="protein sequence ID" value="QNJ57241.1"/>
    <property type="molecule type" value="Genomic_DNA"/>
</dbReference>
<evidence type="ECO:0000256" key="10">
    <source>
        <dbReference type="ARBA" id="ARBA00022723"/>
    </source>
</evidence>
<keyword evidence="15" id="KW-0238">DNA-binding</keyword>
<evidence type="ECO:0000256" key="12">
    <source>
        <dbReference type="ARBA" id="ARBA00022759"/>
    </source>
</evidence>
<accession>A0A7G8LJ19</accession>
<protein>
    <recommendedName>
        <fullName evidence="4">Replication-associated protein</fullName>
    </recommendedName>
    <alternativeName>
        <fullName evidence="17">ATP-dependent helicase Rep</fullName>
    </alternativeName>
    <alternativeName>
        <fullName evidence="18">RepP</fullName>
    </alternativeName>
</protein>
<keyword evidence="6" id="KW-0808">Transferase</keyword>
<keyword evidence="8" id="KW-0235">DNA replication</keyword>
<organism evidence="21">
    <name type="scientific">Cressdnaviricota sp</name>
    <dbReference type="NCBI Taxonomy" id="2748378"/>
    <lineage>
        <taxon>Viruses</taxon>
        <taxon>Monodnaviria</taxon>
        <taxon>Shotokuvirae</taxon>
        <taxon>Cressdnaviricota</taxon>
    </lineage>
</organism>
<keyword evidence="9" id="KW-0540">Nuclease</keyword>
<evidence type="ECO:0000256" key="3">
    <source>
        <dbReference type="ARBA" id="ARBA00008545"/>
    </source>
</evidence>
<dbReference type="Gene3D" id="3.40.50.300">
    <property type="entry name" value="P-loop containing nucleotide triphosphate hydrolases"/>
    <property type="match status" value="1"/>
</dbReference>
<evidence type="ECO:0000256" key="2">
    <source>
        <dbReference type="ARBA" id="ARBA00004147"/>
    </source>
</evidence>
<evidence type="ECO:0000256" key="4">
    <source>
        <dbReference type="ARBA" id="ARBA00014531"/>
    </source>
</evidence>